<keyword evidence="3" id="KW-1185">Reference proteome</keyword>
<dbReference type="EMBL" id="JADCNM010000627">
    <property type="protein sequence ID" value="KAG0445993.1"/>
    <property type="molecule type" value="Genomic_DNA"/>
</dbReference>
<dbReference type="Proteomes" id="UP000639772">
    <property type="component" value="Unassembled WGS sequence"/>
</dbReference>
<evidence type="ECO:0000313" key="1">
    <source>
        <dbReference type="EMBL" id="KAG0445986.1"/>
    </source>
</evidence>
<evidence type="ECO:0000313" key="2">
    <source>
        <dbReference type="EMBL" id="KAG0445993.1"/>
    </source>
</evidence>
<evidence type="ECO:0000313" key="3">
    <source>
        <dbReference type="Proteomes" id="UP000636800"/>
    </source>
</evidence>
<accession>A0A835P3N4</accession>
<organism evidence="1 3">
    <name type="scientific">Vanilla planifolia</name>
    <name type="common">Vanilla</name>
    <dbReference type="NCBI Taxonomy" id="51239"/>
    <lineage>
        <taxon>Eukaryota</taxon>
        <taxon>Viridiplantae</taxon>
        <taxon>Streptophyta</taxon>
        <taxon>Embryophyta</taxon>
        <taxon>Tracheophyta</taxon>
        <taxon>Spermatophyta</taxon>
        <taxon>Magnoliopsida</taxon>
        <taxon>Liliopsida</taxon>
        <taxon>Asparagales</taxon>
        <taxon>Orchidaceae</taxon>
        <taxon>Vanilloideae</taxon>
        <taxon>Vanilleae</taxon>
        <taxon>Vanilla</taxon>
    </lineage>
</organism>
<comment type="caution">
    <text evidence="1">The sequence shown here is derived from an EMBL/GenBank/DDBJ whole genome shotgun (WGS) entry which is preliminary data.</text>
</comment>
<name>A0A835P3N4_VANPL</name>
<sequence length="101" mass="11414">MECNFRVDLGLRGVNRHGKNAAELNTNAATCFLELDSNGSLMVKHGSQRPEATTRKHRQRLACRHLVSTTVSAIYGPQLSNAVRRHLHYMPVHREHARMNA</sequence>
<evidence type="ECO:0000313" key="4">
    <source>
        <dbReference type="Proteomes" id="UP000639772"/>
    </source>
</evidence>
<dbReference type="AlphaFoldDB" id="A0A835P3N4"/>
<dbReference type="EMBL" id="JADCNL010000626">
    <property type="protein sequence ID" value="KAG0445986.1"/>
    <property type="molecule type" value="Genomic_DNA"/>
</dbReference>
<reference evidence="3 4" key="1">
    <citation type="journal article" date="2020" name="Nat. Food">
        <title>A phased Vanilla planifolia genome enables genetic improvement of flavour and production.</title>
        <authorList>
            <person name="Hasing T."/>
            <person name="Tang H."/>
            <person name="Brym M."/>
            <person name="Khazi F."/>
            <person name="Huang T."/>
            <person name="Chambers A.H."/>
        </authorList>
    </citation>
    <scope>NUCLEOTIDE SEQUENCE [LARGE SCALE GENOMIC DNA]</scope>
    <source>
        <tissue evidence="1">Leaf</tissue>
    </source>
</reference>
<dbReference type="Proteomes" id="UP000636800">
    <property type="component" value="Unassembled WGS sequence"/>
</dbReference>
<protein>
    <submittedName>
        <fullName evidence="1">Uncharacterized protein</fullName>
    </submittedName>
</protein>
<gene>
    <name evidence="1" type="ORF">HPP92_029050</name>
    <name evidence="2" type="ORF">HPP92_029061</name>
</gene>
<proteinExistence type="predicted"/>